<evidence type="ECO:0000256" key="4">
    <source>
        <dbReference type="ARBA" id="ARBA00023136"/>
    </source>
</evidence>
<evidence type="ECO:0000256" key="2">
    <source>
        <dbReference type="ARBA" id="ARBA00022692"/>
    </source>
</evidence>
<accession>A0A5C5FKP6</accession>
<comment type="caution">
    <text evidence="8">The sequence shown here is derived from an EMBL/GenBank/DDBJ whole genome shotgun (WGS) entry which is preliminary data.</text>
</comment>
<dbReference type="OrthoDB" id="427213at2759"/>
<name>A0A5C5FKP6_9BASI</name>
<evidence type="ECO:0000259" key="7">
    <source>
        <dbReference type="PROSITE" id="PS50801"/>
    </source>
</evidence>
<dbReference type="AlphaFoldDB" id="A0A5C5FKP6"/>
<feature type="region of interest" description="Disordered" evidence="5">
    <location>
        <begin position="1"/>
        <end position="73"/>
    </location>
</feature>
<dbReference type="InterPro" id="IPR001902">
    <property type="entry name" value="SLC26A/SulP_fam"/>
</dbReference>
<feature type="transmembrane region" description="Helical" evidence="6">
    <location>
        <begin position="338"/>
        <end position="359"/>
    </location>
</feature>
<feature type="transmembrane region" description="Helical" evidence="6">
    <location>
        <begin position="307"/>
        <end position="326"/>
    </location>
</feature>
<sequence length="738" mass="80094">MSAPRNRSAGPVSGPRTASNERQPLLSARHSPDRSNLAGDNPDAAFDSDAEGGPRGKKYSGASTGGSTPRHDAAFASLPHRLTRAASVQRKQERLARERTQWQDLSTRARYYVPVLQWLPHYNVKDFVRDVTAALTLTSMLVPQSMSYATSLVHTDPVHGLFGASIPAMLYSVLGTCRQLSVGPEAALSLLTGEFISKVIETEEHAHGALSVAEKARLAVTITTCITFESGLVTFLLGFFRLGFLDAVLSRALLRGFMTAVGITIFISQLVPILGLEQGLTKAHGASSSVVEKATYLLTHFRHSHRLTLLVSGAAFATLVGGRAMKKLMARRERKFRWIKFVPEVLLVVIVSTFLSHSFRWQDAGLQVLGKVSPGDVKVRIPFVGWGIYTQYITKCFGTSTVIAVLGFLDSIVAAKDMASKYDYPISPNRELCALGFANVFTSFCTGSLPGYGSITRSRLAASTGATTQMASLLTGTFILLVTYFLLHLLAALPKCILAVIVIVVVFSILEEAPEDVRFFWKMRAWVDGGLMLLTFVLSLFVGVEVGVIVSVCLSLVLCVKQSTAMRIKILGRVPGTALFEPLDDDDEQDDGLLSSLSEEVPGVLIVRIRDGALTFANTGAMKERLRRLERYGHGRHHPSEEPRRAEASVVIFHLADVSEVDASALQIMRELVASYTARSVLIYWTQCTPAVVARLRQAGVIELSGGDSHVQPTVASALEELHDSMLHVAGGDPSAAV</sequence>
<reference evidence="8 9" key="1">
    <citation type="submission" date="2019-03" db="EMBL/GenBank/DDBJ databases">
        <title>Rhodosporidium diobovatum UCD-FST 08-225 genome sequencing, assembly, and annotation.</title>
        <authorList>
            <person name="Fakankun I.U."/>
            <person name="Fristensky B."/>
            <person name="Levin D.B."/>
        </authorList>
    </citation>
    <scope>NUCLEOTIDE SEQUENCE [LARGE SCALE GENOMIC DNA]</scope>
    <source>
        <strain evidence="8 9">UCD-FST 08-225</strain>
    </source>
</reference>
<dbReference type="PANTHER" id="PTHR11814">
    <property type="entry name" value="SULFATE TRANSPORTER"/>
    <property type="match status" value="1"/>
</dbReference>
<keyword evidence="2 6" id="KW-0812">Transmembrane</keyword>
<feature type="transmembrane region" description="Helical" evidence="6">
    <location>
        <begin position="530"/>
        <end position="560"/>
    </location>
</feature>
<dbReference type="Pfam" id="PF01740">
    <property type="entry name" value="STAS"/>
    <property type="match status" value="1"/>
</dbReference>
<dbReference type="Gene3D" id="3.30.750.24">
    <property type="entry name" value="STAS domain"/>
    <property type="match status" value="1"/>
</dbReference>
<feature type="transmembrane region" description="Helical" evidence="6">
    <location>
        <begin position="492"/>
        <end position="510"/>
    </location>
</feature>
<evidence type="ECO:0000256" key="1">
    <source>
        <dbReference type="ARBA" id="ARBA00004141"/>
    </source>
</evidence>
<gene>
    <name evidence="8" type="ORF">DMC30DRAFT_125952</name>
</gene>
<feature type="domain" description="STAS" evidence="7">
    <location>
        <begin position="611"/>
        <end position="722"/>
    </location>
</feature>
<feature type="transmembrane region" description="Helical" evidence="6">
    <location>
        <begin position="432"/>
        <end position="450"/>
    </location>
</feature>
<keyword evidence="4 6" id="KW-0472">Membrane</keyword>
<dbReference type="InterPro" id="IPR036513">
    <property type="entry name" value="STAS_dom_sf"/>
</dbReference>
<dbReference type="SUPFAM" id="SSF52091">
    <property type="entry name" value="SpoIIaa-like"/>
    <property type="match status" value="1"/>
</dbReference>
<protein>
    <submittedName>
        <fullName evidence="8">Sulfate transporter family-domain-containing protein</fullName>
    </submittedName>
</protein>
<evidence type="ECO:0000256" key="6">
    <source>
        <dbReference type="SAM" id="Phobius"/>
    </source>
</evidence>
<keyword evidence="9" id="KW-1185">Reference proteome</keyword>
<dbReference type="GO" id="GO:0055085">
    <property type="term" value="P:transmembrane transport"/>
    <property type="evidence" value="ECO:0007669"/>
    <property type="project" value="InterPro"/>
</dbReference>
<feature type="transmembrane region" description="Helical" evidence="6">
    <location>
        <begin position="252"/>
        <end position="271"/>
    </location>
</feature>
<dbReference type="CDD" id="cd07042">
    <property type="entry name" value="STAS_SulP_like_sulfate_transporter"/>
    <property type="match status" value="1"/>
</dbReference>
<keyword evidence="3 6" id="KW-1133">Transmembrane helix</keyword>
<dbReference type="PROSITE" id="PS50801">
    <property type="entry name" value="STAS"/>
    <property type="match status" value="1"/>
</dbReference>
<dbReference type="GO" id="GO:0016020">
    <property type="term" value="C:membrane"/>
    <property type="evidence" value="ECO:0007669"/>
    <property type="project" value="UniProtKB-SubCell"/>
</dbReference>
<evidence type="ECO:0000313" key="8">
    <source>
        <dbReference type="EMBL" id="TNY17358.1"/>
    </source>
</evidence>
<feature type="transmembrane region" description="Helical" evidence="6">
    <location>
        <begin position="392"/>
        <end position="412"/>
    </location>
</feature>
<dbReference type="EMBL" id="SOZI01000212">
    <property type="protein sequence ID" value="TNY17358.1"/>
    <property type="molecule type" value="Genomic_DNA"/>
</dbReference>
<organism evidence="8 9">
    <name type="scientific">Rhodotorula diobovata</name>
    <dbReference type="NCBI Taxonomy" id="5288"/>
    <lineage>
        <taxon>Eukaryota</taxon>
        <taxon>Fungi</taxon>
        <taxon>Dikarya</taxon>
        <taxon>Basidiomycota</taxon>
        <taxon>Pucciniomycotina</taxon>
        <taxon>Microbotryomycetes</taxon>
        <taxon>Sporidiobolales</taxon>
        <taxon>Sporidiobolaceae</taxon>
        <taxon>Rhodotorula</taxon>
    </lineage>
</organism>
<evidence type="ECO:0000256" key="3">
    <source>
        <dbReference type="ARBA" id="ARBA00022989"/>
    </source>
</evidence>
<dbReference type="Proteomes" id="UP000311382">
    <property type="component" value="Unassembled WGS sequence"/>
</dbReference>
<comment type="subcellular location">
    <subcellularLocation>
        <location evidence="1">Membrane</location>
        <topology evidence="1">Multi-pass membrane protein</topology>
    </subcellularLocation>
</comment>
<dbReference type="InterPro" id="IPR002645">
    <property type="entry name" value="STAS_dom"/>
</dbReference>
<dbReference type="STRING" id="5288.A0A5C5FKP6"/>
<dbReference type="Pfam" id="PF00916">
    <property type="entry name" value="Sulfate_transp"/>
    <property type="match status" value="1"/>
</dbReference>
<proteinExistence type="predicted"/>
<feature type="transmembrane region" description="Helical" evidence="6">
    <location>
        <begin position="218"/>
        <end position="240"/>
    </location>
</feature>
<feature type="transmembrane region" description="Helical" evidence="6">
    <location>
        <begin position="470"/>
        <end position="487"/>
    </location>
</feature>
<evidence type="ECO:0000256" key="5">
    <source>
        <dbReference type="SAM" id="MobiDB-lite"/>
    </source>
</evidence>
<evidence type="ECO:0000313" key="9">
    <source>
        <dbReference type="Proteomes" id="UP000311382"/>
    </source>
</evidence>
<dbReference type="InterPro" id="IPR011547">
    <property type="entry name" value="SLC26A/SulP_dom"/>
</dbReference>